<comment type="caution">
    <text evidence="12">The sequence shown here is derived from an EMBL/GenBank/DDBJ whole genome shotgun (WGS) entry which is preliminary data.</text>
</comment>
<dbReference type="InterPro" id="IPR006359">
    <property type="entry name" value="Tscrpt_elong_fac_GreA"/>
</dbReference>
<evidence type="ECO:0000256" key="3">
    <source>
        <dbReference type="ARBA" id="ARBA00023015"/>
    </source>
</evidence>
<dbReference type="InterPro" id="IPR028624">
    <property type="entry name" value="Tscrpt_elong_fac_GreA/B"/>
</dbReference>
<keyword evidence="5 8" id="KW-0804">Transcription</keyword>
<dbReference type="InterPro" id="IPR001437">
    <property type="entry name" value="Tscrpt_elong_fac_GreA/B_C"/>
</dbReference>
<feature type="domain" description="Transcription elongation factor GreA/GreB C-terminal" evidence="10">
    <location>
        <begin position="83"/>
        <end position="157"/>
    </location>
</feature>
<sequence length="157" mass="17161">MNVADSYITEEKKQSLEEELALLAGAKRKEILENLEYAKSLGDLSENAEYHQTREDQGKLEARIAKIESILRNSQVVSGGGGEVIDIGSKVVVQKSAGPEREERTYIIVGAEEADMREGKISNRSPFGQAIMGKKKGDTVSFDAPGGMVNYKIIKVS</sequence>
<dbReference type="PANTHER" id="PTHR30437">
    <property type="entry name" value="TRANSCRIPTION ELONGATION FACTOR GREA"/>
    <property type="match status" value="1"/>
</dbReference>
<keyword evidence="4 8" id="KW-0238">DNA-binding</keyword>
<evidence type="ECO:0000256" key="2">
    <source>
        <dbReference type="ARBA" id="ARBA00013729"/>
    </source>
</evidence>
<dbReference type="Gene3D" id="1.10.287.180">
    <property type="entry name" value="Transcription elongation factor, GreA/GreB, N-terminal domain"/>
    <property type="match status" value="1"/>
</dbReference>
<evidence type="ECO:0000256" key="4">
    <source>
        <dbReference type="ARBA" id="ARBA00023125"/>
    </source>
</evidence>
<evidence type="ECO:0000256" key="8">
    <source>
        <dbReference type="HAMAP-Rule" id="MF_00105"/>
    </source>
</evidence>
<dbReference type="GO" id="GO:0032784">
    <property type="term" value="P:regulation of DNA-templated transcription elongation"/>
    <property type="evidence" value="ECO:0007669"/>
    <property type="project" value="UniProtKB-UniRule"/>
</dbReference>
<gene>
    <name evidence="8" type="primary">greA</name>
    <name evidence="12" type="ORF">A3G06_01785</name>
</gene>
<evidence type="ECO:0000256" key="5">
    <source>
        <dbReference type="ARBA" id="ARBA00023163"/>
    </source>
</evidence>
<feature type="domain" description="Transcription elongation factor GreA/GreB N-terminal" evidence="11">
    <location>
        <begin position="7"/>
        <end position="76"/>
    </location>
</feature>
<dbReference type="InterPro" id="IPR023459">
    <property type="entry name" value="Tscrpt_elong_fac_GreA/B_fam"/>
</dbReference>
<comment type="function">
    <text evidence="6 8 9">Necessary for efficient RNA polymerase transcription elongation past template-encoded arresting sites. The arresting sites in DNA have the property of trapping a certain fraction of elongating RNA polymerases that pass through, resulting in locked ternary complexes. Cleavage of the nascent transcript by cleavage factors such as GreA or GreB allows the resumption of elongation from the new 3'terminus. GreA releases sequences of 2 to 3 nucleotides.</text>
</comment>
<evidence type="ECO:0000313" key="12">
    <source>
        <dbReference type="EMBL" id="OGJ03551.1"/>
    </source>
</evidence>
<dbReference type="HAMAP" id="MF_00105">
    <property type="entry name" value="GreA_GreB"/>
    <property type="match status" value="1"/>
</dbReference>
<evidence type="ECO:0000256" key="6">
    <source>
        <dbReference type="ARBA" id="ARBA00024916"/>
    </source>
</evidence>
<evidence type="ECO:0000259" key="10">
    <source>
        <dbReference type="Pfam" id="PF01272"/>
    </source>
</evidence>
<protein>
    <recommendedName>
        <fullName evidence="2 8">Transcription elongation factor GreA</fullName>
    </recommendedName>
    <alternativeName>
        <fullName evidence="7 8">Transcript cleavage factor GreA</fullName>
    </alternativeName>
</protein>
<dbReference type="Proteomes" id="UP000176192">
    <property type="component" value="Unassembled WGS sequence"/>
</dbReference>
<dbReference type="GO" id="GO:0006354">
    <property type="term" value="P:DNA-templated transcription elongation"/>
    <property type="evidence" value="ECO:0007669"/>
    <property type="project" value="TreeGrafter"/>
</dbReference>
<evidence type="ECO:0000256" key="1">
    <source>
        <dbReference type="ARBA" id="ARBA00008213"/>
    </source>
</evidence>
<dbReference type="SUPFAM" id="SSF46557">
    <property type="entry name" value="GreA transcript cleavage protein, N-terminal domain"/>
    <property type="match status" value="1"/>
</dbReference>
<evidence type="ECO:0000259" key="11">
    <source>
        <dbReference type="Pfam" id="PF03449"/>
    </source>
</evidence>
<evidence type="ECO:0000313" key="13">
    <source>
        <dbReference type="Proteomes" id="UP000176192"/>
    </source>
</evidence>
<dbReference type="EMBL" id="MFVV01000017">
    <property type="protein sequence ID" value="OGJ03551.1"/>
    <property type="molecule type" value="Genomic_DNA"/>
</dbReference>
<dbReference type="GO" id="GO:0003677">
    <property type="term" value="F:DNA binding"/>
    <property type="evidence" value="ECO:0007669"/>
    <property type="project" value="UniProtKB-UniRule"/>
</dbReference>
<dbReference type="FunFam" id="3.10.50.30:FF:000001">
    <property type="entry name" value="Transcription elongation factor GreA"/>
    <property type="match status" value="1"/>
</dbReference>
<reference evidence="12 13" key="1">
    <citation type="journal article" date="2016" name="Nat. Commun.">
        <title>Thousands of microbial genomes shed light on interconnected biogeochemical processes in an aquifer system.</title>
        <authorList>
            <person name="Anantharaman K."/>
            <person name="Brown C.T."/>
            <person name="Hug L.A."/>
            <person name="Sharon I."/>
            <person name="Castelle C.J."/>
            <person name="Probst A.J."/>
            <person name="Thomas B.C."/>
            <person name="Singh A."/>
            <person name="Wilkins M.J."/>
            <person name="Karaoz U."/>
            <person name="Brodie E.L."/>
            <person name="Williams K.H."/>
            <person name="Hubbard S.S."/>
            <person name="Banfield J.F."/>
        </authorList>
    </citation>
    <scope>NUCLEOTIDE SEQUENCE [LARGE SCALE GENOMIC DNA]</scope>
</reference>
<keyword evidence="3 8" id="KW-0805">Transcription regulation</keyword>
<dbReference type="SUPFAM" id="SSF54534">
    <property type="entry name" value="FKBP-like"/>
    <property type="match status" value="1"/>
</dbReference>
<dbReference type="NCBIfam" id="TIGR01462">
    <property type="entry name" value="greA"/>
    <property type="match status" value="1"/>
</dbReference>
<dbReference type="Pfam" id="PF01272">
    <property type="entry name" value="GreA_GreB"/>
    <property type="match status" value="1"/>
</dbReference>
<dbReference type="PROSITE" id="PS00829">
    <property type="entry name" value="GREAB_1"/>
    <property type="match status" value="1"/>
</dbReference>
<dbReference type="GO" id="GO:0070063">
    <property type="term" value="F:RNA polymerase binding"/>
    <property type="evidence" value="ECO:0007669"/>
    <property type="project" value="InterPro"/>
</dbReference>
<dbReference type="PIRSF" id="PIRSF006092">
    <property type="entry name" value="GreA_GreB"/>
    <property type="match status" value="1"/>
</dbReference>
<organism evidence="12 13">
    <name type="scientific">Candidatus Nomurabacteria bacterium RIFCSPLOWO2_12_FULL_46_14</name>
    <dbReference type="NCBI Taxonomy" id="1801797"/>
    <lineage>
        <taxon>Bacteria</taxon>
        <taxon>Candidatus Nomuraibacteriota</taxon>
    </lineage>
</organism>
<proteinExistence type="inferred from homology"/>
<dbReference type="NCBIfam" id="NF001263">
    <property type="entry name" value="PRK00226.1-4"/>
    <property type="match status" value="1"/>
</dbReference>
<dbReference type="PANTHER" id="PTHR30437:SF4">
    <property type="entry name" value="TRANSCRIPTION ELONGATION FACTOR GREA"/>
    <property type="match status" value="1"/>
</dbReference>
<evidence type="ECO:0000256" key="9">
    <source>
        <dbReference type="RuleBase" id="RU000556"/>
    </source>
</evidence>
<dbReference type="STRING" id="1801797.A3G06_01785"/>
<dbReference type="InterPro" id="IPR022691">
    <property type="entry name" value="Tscrpt_elong_fac_GreA/B_N"/>
</dbReference>
<name>A0A1F6YB12_9BACT</name>
<dbReference type="InterPro" id="IPR036805">
    <property type="entry name" value="Tscrpt_elong_fac_GreA/B_N_sf"/>
</dbReference>
<dbReference type="Pfam" id="PF03449">
    <property type="entry name" value="GreA_GreB_N"/>
    <property type="match status" value="1"/>
</dbReference>
<dbReference type="FunFam" id="1.10.287.180:FF:000001">
    <property type="entry name" value="Transcription elongation factor GreA"/>
    <property type="match status" value="1"/>
</dbReference>
<comment type="similarity">
    <text evidence="1 8 9">Belongs to the GreA/GreB family.</text>
</comment>
<dbReference type="Gene3D" id="3.10.50.30">
    <property type="entry name" value="Transcription elongation factor, GreA/GreB, C-terminal domain"/>
    <property type="match status" value="1"/>
</dbReference>
<dbReference type="InterPro" id="IPR018151">
    <property type="entry name" value="TF_GreA/GreB_CS"/>
</dbReference>
<dbReference type="InterPro" id="IPR036953">
    <property type="entry name" value="GreA/GreB_C_sf"/>
</dbReference>
<dbReference type="AlphaFoldDB" id="A0A1F6YB12"/>
<evidence type="ECO:0000256" key="7">
    <source>
        <dbReference type="ARBA" id="ARBA00030776"/>
    </source>
</evidence>
<accession>A0A1F6YB12</accession>